<organism evidence="2 3">
    <name type="scientific">Brassica cretica</name>
    <name type="common">Mustard</name>
    <dbReference type="NCBI Taxonomy" id="69181"/>
    <lineage>
        <taxon>Eukaryota</taxon>
        <taxon>Viridiplantae</taxon>
        <taxon>Streptophyta</taxon>
        <taxon>Embryophyta</taxon>
        <taxon>Tracheophyta</taxon>
        <taxon>Spermatophyta</taxon>
        <taxon>Magnoliopsida</taxon>
        <taxon>eudicotyledons</taxon>
        <taxon>Gunneridae</taxon>
        <taxon>Pentapetalae</taxon>
        <taxon>rosids</taxon>
        <taxon>malvids</taxon>
        <taxon>Brassicales</taxon>
        <taxon>Brassicaceae</taxon>
        <taxon>Brassiceae</taxon>
        <taxon>Brassica</taxon>
    </lineage>
</organism>
<evidence type="ECO:0000313" key="2">
    <source>
        <dbReference type="EMBL" id="KAF3536311.1"/>
    </source>
</evidence>
<proteinExistence type="predicted"/>
<dbReference type="EMBL" id="QGKX02001290">
    <property type="protein sequence ID" value="KAF3536311.1"/>
    <property type="molecule type" value="Genomic_DNA"/>
</dbReference>
<dbReference type="Proteomes" id="UP000712600">
    <property type="component" value="Unassembled WGS sequence"/>
</dbReference>
<protein>
    <submittedName>
        <fullName evidence="2">Uncharacterized protein</fullName>
    </submittedName>
</protein>
<sequence length="99" mass="10942">MEKTSQDVQVHPNQMDARGKDENACGTVQMIVELVGEDELQYGEIGRLVVVPAEAPIGTHAGRLVAGQHESPYAASFPSWHKSEARSDQAHHSCFSWLW</sequence>
<gene>
    <name evidence="2" type="ORF">F2Q69_00022558</name>
</gene>
<evidence type="ECO:0000313" key="3">
    <source>
        <dbReference type="Proteomes" id="UP000712600"/>
    </source>
</evidence>
<name>A0A8S9Q5R7_BRACR</name>
<evidence type="ECO:0000256" key="1">
    <source>
        <dbReference type="SAM" id="MobiDB-lite"/>
    </source>
</evidence>
<comment type="caution">
    <text evidence="2">The sequence shown here is derived from an EMBL/GenBank/DDBJ whole genome shotgun (WGS) entry which is preliminary data.</text>
</comment>
<feature type="region of interest" description="Disordered" evidence="1">
    <location>
        <begin position="1"/>
        <end position="22"/>
    </location>
</feature>
<dbReference type="AlphaFoldDB" id="A0A8S9Q5R7"/>
<reference evidence="2" key="1">
    <citation type="submission" date="2019-12" db="EMBL/GenBank/DDBJ databases">
        <title>Genome sequencing and annotation of Brassica cretica.</title>
        <authorList>
            <person name="Studholme D.J."/>
            <person name="Sarris P."/>
        </authorList>
    </citation>
    <scope>NUCLEOTIDE SEQUENCE</scope>
    <source>
        <strain evidence="2">PFS-109/04</strain>
        <tissue evidence="2">Leaf</tissue>
    </source>
</reference>
<feature type="compositionally biased region" description="Polar residues" evidence="1">
    <location>
        <begin position="1"/>
        <end position="12"/>
    </location>
</feature>
<accession>A0A8S9Q5R7</accession>